<gene>
    <name evidence="1" type="ORF">D7Y13_01445</name>
</gene>
<dbReference type="EMBL" id="RAWI01000005">
    <property type="protein sequence ID" value="RKI17122.1"/>
    <property type="molecule type" value="Genomic_DNA"/>
</dbReference>
<name>A0ABX9QT63_9BACT</name>
<accession>A0ABX9QT63</accession>
<proteinExistence type="predicted"/>
<comment type="caution">
    <text evidence="1">The sequence shown here is derived from an EMBL/GenBank/DDBJ whole genome shotgun (WGS) entry which is preliminary data.</text>
</comment>
<keyword evidence="2" id="KW-1185">Reference proteome</keyword>
<sequence>MTAPTMHRKPLGSRRTLHQRVTLDGADYDLCRPTLGEKLDVLSAAKAARELGPDRQPVDEPAGMMMIARIAVACLYHPGTATRVFAEDDAGQVKNEPWLEEIQSALTQAFAGPTLETAKGNSETTPS</sequence>
<dbReference type="RefSeq" id="WP_120582537.1">
    <property type="nucleotide sequence ID" value="NZ_RAWI01000005.1"/>
</dbReference>
<dbReference type="Proteomes" id="UP000278907">
    <property type="component" value="Unassembled WGS sequence"/>
</dbReference>
<protein>
    <submittedName>
        <fullName evidence="1">Phage tail protein</fullName>
    </submittedName>
</protein>
<reference evidence="1 2" key="1">
    <citation type="submission" date="2018-09" db="EMBL/GenBank/DDBJ databases">
        <authorList>
            <person name="Livingstone P.G."/>
            <person name="Whitworth D.E."/>
        </authorList>
    </citation>
    <scope>NUCLEOTIDE SEQUENCE [LARGE SCALE GENOMIC DNA]</scope>
    <source>
        <strain evidence="1 2">CA031B</strain>
    </source>
</reference>
<organism evidence="1 2">
    <name type="scientific">Corallococcus praedator</name>
    <dbReference type="NCBI Taxonomy" id="2316724"/>
    <lineage>
        <taxon>Bacteria</taxon>
        <taxon>Pseudomonadati</taxon>
        <taxon>Myxococcota</taxon>
        <taxon>Myxococcia</taxon>
        <taxon>Myxococcales</taxon>
        <taxon>Cystobacterineae</taxon>
        <taxon>Myxococcaceae</taxon>
        <taxon>Corallococcus</taxon>
    </lineage>
</organism>
<evidence type="ECO:0000313" key="1">
    <source>
        <dbReference type="EMBL" id="RKI17122.1"/>
    </source>
</evidence>
<evidence type="ECO:0000313" key="2">
    <source>
        <dbReference type="Proteomes" id="UP000278907"/>
    </source>
</evidence>